<feature type="transmembrane region" description="Helical" evidence="7">
    <location>
        <begin position="88"/>
        <end position="105"/>
    </location>
</feature>
<dbReference type="GO" id="GO:1904680">
    <property type="term" value="F:peptide transmembrane transporter activity"/>
    <property type="evidence" value="ECO:0007669"/>
    <property type="project" value="InterPro"/>
</dbReference>
<dbReference type="Pfam" id="PF00854">
    <property type="entry name" value="PTR2"/>
    <property type="match status" value="1"/>
</dbReference>
<comment type="subcellular location">
    <subcellularLocation>
        <location evidence="1">Membrane</location>
        <topology evidence="1">Multi-pass membrane protein</topology>
    </subcellularLocation>
</comment>
<evidence type="ECO:0000256" key="3">
    <source>
        <dbReference type="ARBA" id="ARBA00022692"/>
    </source>
</evidence>
<dbReference type="InterPro" id="IPR036259">
    <property type="entry name" value="MFS_trans_sf"/>
</dbReference>
<dbReference type="GO" id="GO:0016020">
    <property type="term" value="C:membrane"/>
    <property type="evidence" value="ECO:0007669"/>
    <property type="project" value="UniProtKB-SubCell"/>
</dbReference>
<evidence type="ECO:0000256" key="7">
    <source>
        <dbReference type="SAM" id="Phobius"/>
    </source>
</evidence>
<dbReference type="PANTHER" id="PTHR11654">
    <property type="entry name" value="OLIGOPEPTIDE TRANSPORTER-RELATED"/>
    <property type="match status" value="1"/>
</dbReference>
<comment type="caution">
    <text evidence="8">The sequence shown here is derived from an EMBL/GenBank/DDBJ whole genome shotgun (WGS) entry which is preliminary data.</text>
</comment>
<dbReference type="InterPro" id="IPR005279">
    <property type="entry name" value="Dipep/tripep_permease"/>
</dbReference>
<comment type="similarity">
    <text evidence="2">Belongs to the major facilitator superfamily. Proton-dependent oligopeptide transporter (POT/PTR) (TC 2.A.17) family.</text>
</comment>
<feature type="transmembrane region" description="Helical" evidence="7">
    <location>
        <begin position="360"/>
        <end position="381"/>
    </location>
</feature>
<dbReference type="NCBIfam" id="TIGR00924">
    <property type="entry name" value="yjdL_sub1_fam"/>
    <property type="match status" value="1"/>
</dbReference>
<evidence type="ECO:0000313" key="8">
    <source>
        <dbReference type="EMBL" id="GEK94737.1"/>
    </source>
</evidence>
<keyword evidence="4" id="KW-0653">Protein transport</keyword>
<protein>
    <submittedName>
        <fullName evidence="8">MFS transporter</fullName>
    </submittedName>
</protein>
<dbReference type="CDD" id="cd17346">
    <property type="entry name" value="MFS_DtpA_like"/>
    <property type="match status" value="1"/>
</dbReference>
<reference evidence="8 9" key="1">
    <citation type="submission" date="2019-07" db="EMBL/GenBank/DDBJ databases">
        <title>Whole genome shotgun sequence of Gluconobacter wancherniae NBRC 103581.</title>
        <authorList>
            <person name="Hosoyama A."/>
            <person name="Uohara A."/>
            <person name="Ohji S."/>
            <person name="Ichikawa N."/>
        </authorList>
    </citation>
    <scope>NUCLEOTIDE SEQUENCE [LARGE SCALE GENOMIC DNA]</scope>
    <source>
        <strain evidence="8 9">NBRC 103581</strain>
    </source>
</reference>
<feature type="transmembrane region" description="Helical" evidence="7">
    <location>
        <begin position="462"/>
        <end position="481"/>
    </location>
</feature>
<dbReference type="Gene3D" id="1.20.1250.20">
    <property type="entry name" value="MFS general substrate transporter like domains"/>
    <property type="match status" value="1"/>
</dbReference>
<evidence type="ECO:0000256" key="5">
    <source>
        <dbReference type="ARBA" id="ARBA00022989"/>
    </source>
</evidence>
<proteinExistence type="inferred from homology"/>
<feature type="transmembrane region" description="Helical" evidence="7">
    <location>
        <begin position="329"/>
        <end position="348"/>
    </location>
</feature>
<feature type="transmembrane region" description="Helical" evidence="7">
    <location>
        <begin position="387"/>
        <end position="410"/>
    </location>
</feature>
<evidence type="ECO:0000256" key="2">
    <source>
        <dbReference type="ARBA" id="ARBA00005982"/>
    </source>
</evidence>
<evidence type="ECO:0000256" key="1">
    <source>
        <dbReference type="ARBA" id="ARBA00004141"/>
    </source>
</evidence>
<accession>A0A511BA82</accession>
<name>A0A511BA82_9PROT</name>
<dbReference type="OrthoDB" id="9772725at2"/>
<dbReference type="Proteomes" id="UP000321230">
    <property type="component" value="Unassembled WGS sequence"/>
</dbReference>
<organism evidence="8 9">
    <name type="scientific">Gluconobacter wancherniae NBRC 103581</name>
    <dbReference type="NCBI Taxonomy" id="656744"/>
    <lineage>
        <taxon>Bacteria</taxon>
        <taxon>Pseudomonadati</taxon>
        <taxon>Pseudomonadota</taxon>
        <taxon>Alphaproteobacteria</taxon>
        <taxon>Acetobacterales</taxon>
        <taxon>Acetobacteraceae</taxon>
        <taxon>Gluconobacter</taxon>
    </lineage>
</organism>
<keyword evidence="6 7" id="KW-0472">Membrane</keyword>
<keyword evidence="4" id="KW-0813">Transport</keyword>
<feature type="transmembrane region" description="Helical" evidence="7">
    <location>
        <begin position="422"/>
        <end position="442"/>
    </location>
</feature>
<feature type="transmembrane region" description="Helical" evidence="7">
    <location>
        <begin position="111"/>
        <end position="127"/>
    </location>
</feature>
<dbReference type="InterPro" id="IPR000109">
    <property type="entry name" value="POT_fam"/>
</dbReference>
<evidence type="ECO:0000256" key="6">
    <source>
        <dbReference type="ARBA" id="ARBA00023136"/>
    </source>
</evidence>
<dbReference type="EMBL" id="BJUZ01000005">
    <property type="protein sequence ID" value="GEK94737.1"/>
    <property type="molecule type" value="Genomic_DNA"/>
</dbReference>
<evidence type="ECO:0000256" key="4">
    <source>
        <dbReference type="ARBA" id="ARBA00022856"/>
    </source>
</evidence>
<gene>
    <name evidence="8" type="ORF">GWA01_25070</name>
</gene>
<evidence type="ECO:0000313" key="9">
    <source>
        <dbReference type="Proteomes" id="UP000321230"/>
    </source>
</evidence>
<feature type="transmembrane region" description="Helical" evidence="7">
    <location>
        <begin position="148"/>
        <end position="171"/>
    </location>
</feature>
<feature type="transmembrane region" description="Helical" evidence="7">
    <location>
        <begin position="177"/>
        <end position="197"/>
    </location>
</feature>
<feature type="transmembrane region" description="Helical" evidence="7">
    <location>
        <begin position="218"/>
        <end position="236"/>
    </location>
</feature>
<dbReference type="RefSeq" id="WP_146798605.1">
    <property type="nucleotide sequence ID" value="NZ_BARC01000009.1"/>
</dbReference>
<dbReference type="GO" id="GO:0015833">
    <property type="term" value="P:peptide transport"/>
    <property type="evidence" value="ECO:0007669"/>
    <property type="project" value="UniProtKB-KW"/>
</dbReference>
<keyword evidence="3 7" id="KW-0812">Transmembrane</keyword>
<keyword evidence="9" id="KW-1185">Reference proteome</keyword>
<sequence length="500" mass="53534">MTGSTSTLTASHQPATRRQAFTVVLAIELWERFGYYGMQAALTIFMVGQLRMSDTAANLLMGALAAFTYITPLLGGLIGDRLLGARPAMVLGAVSLAAGYALLAVSLGSPQFFLIAMALIAAGNGLFKPNAGNLVRRIYEGDNAALDAAFTLYYMAVNVGSAVSMLLTPWLQDNYGAPVAFGACSVGLVIGLVYYLWRARWLSQTIAANETSSMQWGRLGLVVAGMVVVTAVIAWILGNAALARTCVITAGVVLILGWAVLYVQAPAQERPGLRLTYLLSIQTMFYLAFYQQMMTSLTLFALRAVSGDYEIAGVTLFHLSAGQFQALNSIWIMILSPILAVLYNRLGAKERDISLPRKMLLGYLFAAAAFAIWWVASITAHGLVSPWIMVVGYGLLSTAELLTNGLGLAVIARYAPARLSGFLMGGLYLLWGISMYVGSIIANEAAMPSDMVSSVGPAFYAPLFRTLFATAVGIVIALACLEPLARRWAEEHVNVMIGKG</sequence>
<feature type="transmembrane region" description="Helical" evidence="7">
    <location>
        <begin position="56"/>
        <end position="76"/>
    </location>
</feature>
<keyword evidence="4" id="KW-0571">Peptide transport</keyword>
<feature type="transmembrane region" description="Helical" evidence="7">
    <location>
        <begin position="242"/>
        <end position="263"/>
    </location>
</feature>
<dbReference type="SUPFAM" id="SSF103473">
    <property type="entry name" value="MFS general substrate transporter"/>
    <property type="match status" value="1"/>
</dbReference>
<dbReference type="AlphaFoldDB" id="A0A511BA82"/>
<keyword evidence="5 7" id="KW-1133">Transmembrane helix</keyword>